<accession>A0ACC0X6W4</accession>
<name>A0ACC0X6W4_9ROSI</name>
<protein>
    <submittedName>
        <fullName evidence="1">Uncharacterized protein</fullName>
    </submittedName>
</protein>
<reference evidence="2" key="1">
    <citation type="journal article" date="2023" name="G3 (Bethesda)">
        <title>Genome assembly and association tests identify interacting loci associated with vigor, precocity, and sex in interspecific pistachio rootstocks.</title>
        <authorList>
            <person name="Palmer W."/>
            <person name="Jacygrad E."/>
            <person name="Sagayaradj S."/>
            <person name="Cavanaugh K."/>
            <person name="Han R."/>
            <person name="Bertier L."/>
            <person name="Beede B."/>
            <person name="Kafkas S."/>
            <person name="Golino D."/>
            <person name="Preece J."/>
            <person name="Michelmore R."/>
        </authorList>
    </citation>
    <scope>NUCLEOTIDE SEQUENCE [LARGE SCALE GENOMIC DNA]</scope>
</reference>
<keyword evidence="2" id="KW-1185">Reference proteome</keyword>
<dbReference type="Proteomes" id="UP001163603">
    <property type="component" value="Chromosome 14"/>
</dbReference>
<dbReference type="EMBL" id="CM047749">
    <property type="protein sequence ID" value="KAJ0010199.1"/>
    <property type="molecule type" value="Genomic_DNA"/>
</dbReference>
<evidence type="ECO:0000313" key="1">
    <source>
        <dbReference type="EMBL" id="KAJ0010199.1"/>
    </source>
</evidence>
<comment type="caution">
    <text evidence="1">The sequence shown here is derived from an EMBL/GenBank/DDBJ whole genome shotgun (WGS) entry which is preliminary data.</text>
</comment>
<proteinExistence type="predicted"/>
<organism evidence="1 2">
    <name type="scientific">Pistacia integerrima</name>
    <dbReference type="NCBI Taxonomy" id="434235"/>
    <lineage>
        <taxon>Eukaryota</taxon>
        <taxon>Viridiplantae</taxon>
        <taxon>Streptophyta</taxon>
        <taxon>Embryophyta</taxon>
        <taxon>Tracheophyta</taxon>
        <taxon>Spermatophyta</taxon>
        <taxon>Magnoliopsida</taxon>
        <taxon>eudicotyledons</taxon>
        <taxon>Gunneridae</taxon>
        <taxon>Pentapetalae</taxon>
        <taxon>rosids</taxon>
        <taxon>malvids</taxon>
        <taxon>Sapindales</taxon>
        <taxon>Anacardiaceae</taxon>
        <taxon>Pistacia</taxon>
    </lineage>
</organism>
<sequence length="278" mass="32105">MCIAVFMWEAHPLYPFLLLLNRDEYHNRPTKPLEWWEGGEILGGKDEMAGGTWLASTKHGKFAFLTNVREIQSIPQAKSRGDLPVRFLQVAVYLDLCKYALIYQSKKSPMDFAEDFVKEIDQYNGFNLVIADIYSKSMVYITNRPEGKSFLTEVSPGIHVLTNGRLDSPWPKAERLSHRFKGLLEKYGGAELPMKEMVDKLMLDATKDDENLLPHIYSPETEYSLSSIFVDVERPLGRYGTRSISALSVKSIGEVYFYERHLEKEMWEEQIVTYQIEK</sequence>
<gene>
    <name evidence="1" type="ORF">Pint_34092</name>
</gene>
<evidence type="ECO:0000313" key="2">
    <source>
        <dbReference type="Proteomes" id="UP001163603"/>
    </source>
</evidence>